<sequence>MCNIGMYLTQPQKPVTSTLNSFGPVSNFDCSNFIIVVMEQHGMQLLKFQSSFGNTEDPTNVYVAVRPMKSTSMFNQLETDFI</sequence>
<reference evidence="1" key="1">
    <citation type="submission" date="2022-10" db="EMBL/GenBank/DDBJ databases">
        <title>Novel sulphate-reducing endosymbionts in the free-living metamonad Anaeramoeba.</title>
        <authorList>
            <person name="Jerlstrom-Hultqvist J."/>
            <person name="Cepicka I."/>
            <person name="Gallot-Lavallee L."/>
            <person name="Salas-Leiva D."/>
            <person name="Curtis B.A."/>
            <person name="Zahonova K."/>
            <person name="Pipaliya S."/>
            <person name="Dacks J."/>
            <person name="Roger A.J."/>
        </authorList>
    </citation>
    <scope>NUCLEOTIDE SEQUENCE</scope>
    <source>
        <strain evidence="1">BMAN</strain>
    </source>
</reference>
<evidence type="ECO:0000313" key="1">
    <source>
        <dbReference type="EMBL" id="KAJ5072249.1"/>
    </source>
</evidence>
<organism evidence="1 2">
    <name type="scientific">Anaeramoeba ignava</name>
    <name type="common">Anaerobic marine amoeba</name>
    <dbReference type="NCBI Taxonomy" id="1746090"/>
    <lineage>
        <taxon>Eukaryota</taxon>
        <taxon>Metamonada</taxon>
        <taxon>Anaeramoebidae</taxon>
        <taxon>Anaeramoeba</taxon>
    </lineage>
</organism>
<dbReference type="AlphaFoldDB" id="A0A9Q0R9N6"/>
<dbReference type="Proteomes" id="UP001149090">
    <property type="component" value="Unassembled WGS sequence"/>
</dbReference>
<dbReference type="EMBL" id="JAPDFW010000081">
    <property type="protein sequence ID" value="KAJ5072249.1"/>
    <property type="molecule type" value="Genomic_DNA"/>
</dbReference>
<gene>
    <name evidence="1" type="ORF">M0811_01263</name>
</gene>
<comment type="caution">
    <text evidence="1">The sequence shown here is derived from an EMBL/GenBank/DDBJ whole genome shotgun (WGS) entry which is preliminary data.</text>
</comment>
<keyword evidence="2" id="KW-1185">Reference proteome</keyword>
<protein>
    <submittedName>
        <fullName evidence="1">Uncharacterized protein</fullName>
    </submittedName>
</protein>
<evidence type="ECO:0000313" key="2">
    <source>
        <dbReference type="Proteomes" id="UP001149090"/>
    </source>
</evidence>
<name>A0A9Q0R9N6_ANAIG</name>
<proteinExistence type="predicted"/>
<accession>A0A9Q0R9N6</accession>